<proteinExistence type="predicted"/>
<organism evidence="1">
    <name type="scientific">bioreactor metagenome</name>
    <dbReference type="NCBI Taxonomy" id="1076179"/>
    <lineage>
        <taxon>unclassified sequences</taxon>
        <taxon>metagenomes</taxon>
        <taxon>ecological metagenomes</taxon>
    </lineage>
</organism>
<comment type="caution">
    <text evidence="1">The sequence shown here is derived from an EMBL/GenBank/DDBJ whole genome shotgun (WGS) entry which is preliminary data.</text>
</comment>
<protein>
    <submittedName>
        <fullName evidence="1">Uncharacterized protein</fullName>
    </submittedName>
</protein>
<accession>A0A645G0C7</accession>
<dbReference type="AlphaFoldDB" id="A0A645G0C7"/>
<gene>
    <name evidence="1" type="ORF">SDC9_167472</name>
</gene>
<name>A0A645G0C7_9ZZZZ</name>
<dbReference type="EMBL" id="VSSQ01067760">
    <property type="protein sequence ID" value="MPN20095.1"/>
    <property type="molecule type" value="Genomic_DNA"/>
</dbReference>
<reference evidence="1" key="1">
    <citation type="submission" date="2019-08" db="EMBL/GenBank/DDBJ databases">
        <authorList>
            <person name="Kucharzyk K."/>
            <person name="Murdoch R.W."/>
            <person name="Higgins S."/>
            <person name="Loffler F."/>
        </authorList>
    </citation>
    <scope>NUCLEOTIDE SEQUENCE</scope>
</reference>
<sequence length="82" mass="9592">MVQLHIADDISQRCGSEVFNCRKRTFYTISIKLRIGDLKEHDGVDLHGNVIFRDNGLRLKIHNLLFNRNFFGNAIKKRHLDV</sequence>
<evidence type="ECO:0000313" key="1">
    <source>
        <dbReference type="EMBL" id="MPN20095.1"/>
    </source>
</evidence>